<feature type="domain" description="VWFA" evidence="8">
    <location>
        <begin position="367"/>
        <end position="536"/>
    </location>
</feature>
<dbReference type="SMART" id="SM00327">
    <property type="entry name" value="VWA"/>
    <property type="match status" value="1"/>
</dbReference>
<evidence type="ECO:0000256" key="3">
    <source>
        <dbReference type="ARBA" id="ARBA00022737"/>
    </source>
</evidence>
<dbReference type="GO" id="GO:0008061">
    <property type="term" value="F:chitin binding"/>
    <property type="evidence" value="ECO:0007669"/>
    <property type="project" value="UniProtKB-KW"/>
</dbReference>
<keyword evidence="6" id="KW-0768">Sushi</keyword>
<evidence type="ECO:0000256" key="2">
    <source>
        <dbReference type="ARBA" id="ARBA00022729"/>
    </source>
</evidence>
<dbReference type="Pfam" id="PF00092">
    <property type="entry name" value="VWA"/>
    <property type="match status" value="1"/>
</dbReference>
<dbReference type="EMBL" id="OE840449">
    <property type="protein sequence ID" value="CAD7590707.1"/>
    <property type="molecule type" value="Genomic_DNA"/>
</dbReference>
<dbReference type="InterPro" id="IPR051940">
    <property type="entry name" value="Chitin_bind-dev_reg"/>
</dbReference>
<dbReference type="Gene3D" id="2.10.70.10">
    <property type="entry name" value="Complement Module, domain 1"/>
    <property type="match status" value="1"/>
</dbReference>
<reference evidence="11" key="1">
    <citation type="submission" date="2020-11" db="EMBL/GenBank/DDBJ databases">
        <authorList>
            <person name="Tran Van P."/>
        </authorList>
    </citation>
    <scope>NUCLEOTIDE SEQUENCE</scope>
</reference>
<feature type="region of interest" description="Disordered" evidence="7">
    <location>
        <begin position="1"/>
        <end position="26"/>
    </location>
</feature>
<evidence type="ECO:0000256" key="7">
    <source>
        <dbReference type="SAM" id="MobiDB-lite"/>
    </source>
</evidence>
<dbReference type="SUPFAM" id="SSF53300">
    <property type="entry name" value="vWA-like"/>
    <property type="match status" value="1"/>
</dbReference>
<dbReference type="PROSITE" id="PS50234">
    <property type="entry name" value="VWFA"/>
    <property type="match status" value="1"/>
</dbReference>
<feature type="domain" description="Chitin-binding type-2" evidence="10">
    <location>
        <begin position="186"/>
        <end position="248"/>
    </location>
</feature>
<dbReference type="CDD" id="cd00033">
    <property type="entry name" value="CCP"/>
    <property type="match status" value="1"/>
</dbReference>
<dbReference type="GO" id="GO:0005576">
    <property type="term" value="C:extracellular region"/>
    <property type="evidence" value="ECO:0007669"/>
    <property type="project" value="InterPro"/>
</dbReference>
<dbReference type="Pfam" id="PF01607">
    <property type="entry name" value="CBM_14"/>
    <property type="match status" value="2"/>
</dbReference>
<keyword evidence="2" id="KW-0732">Signal</keyword>
<dbReference type="SMART" id="SM00032">
    <property type="entry name" value="CCP"/>
    <property type="match status" value="1"/>
</dbReference>
<dbReference type="InterPro" id="IPR036508">
    <property type="entry name" value="Chitin-bd_dom_sf"/>
</dbReference>
<keyword evidence="4" id="KW-1015">Disulfide bond</keyword>
<feature type="compositionally biased region" description="Low complexity" evidence="7">
    <location>
        <begin position="159"/>
        <end position="177"/>
    </location>
</feature>
<feature type="region of interest" description="Disordered" evidence="7">
    <location>
        <begin position="159"/>
        <end position="181"/>
    </location>
</feature>
<keyword evidence="1" id="KW-0147">Chitin-binding</keyword>
<sequence length="540" mass="58414">MEDAIVSNADNKRNNAHDYMNSRSNLDRSRNKGIVNDCNNIGNVNAQIKKCLRNGHRPGVNRHVCPSYEPRDKIVSLPYSSDCSLFNQVSTRRYPRLVPGLNSPDYTVHIAHPNDCSLFYKCDNGQPRLQECPQGLNFNPVLQVCDWPWSAGCKTVLASNSSSSSTLTPPRQTTPLPESGVPCPTAGKCPDEDDPVDAPAVLLPHLTACGSYCRCVNRKPKLEACPEGLHFNVELQQCDWPQEAKCQGVHPTEIRTSISPSSAVGLNTTSVLANYATEAACPKLVNLPGSTWYPETCVSDLSASNDTCNLVCSSGYELSGSSVVDCTDDGWSGTGGIGVIPSCKTPEQLGEDFIDKINKTLFGVNASMLFLLDESGSVAPSQFEMEKTFAEAIVNAFPLSETRTAGVISFDHNAFVDIELTESSTCDFERRVKAITYSGGGTDIEKVLNYALSEVNSNSLFDTTLVFLVTDGVSSTDPTVVASVLKSSGDNILFTIGVASYSRDQLEPLSSLYTDGSTLFFGISSFQVFDIIASYLKTGR</sequence>
<evidence type="ECO:0000259" key="8">
    <source>
        <dbReference type="PROSITE" id="PS50234"/>
    </source>
</evidence>
<evidence type="ECO:0000256" key="4">
    <source>
        <dbReference type="ARBA" id="ARBA00023157"/>
    </source>
</evidence>
<dbReference type="Gene3D" id="3.40.50.410">
    <property type="entry name" value="von Willebrand factor, type A domain"/>
    <property type="match status" value="1"/>
</dbReference>
<dbReference type="InterPro" id="IPR000436">
    <property type="entry name" value="Sushi_SCR_CCP_dom"/>
</dbReference>
<comment type="caution">
    <text evidence="6">Lacks conserved residue(s) required for the propagation of feature annotation.</text>
</comment>
<dbReference type="InterPro" id="IPR035976">
    <property type="entry name" value="Sushi/SCR/CCP_sf"/>
</dbReference>
<gene>
    <name evidence="11" type="ORF">TGEB3V08_LOCUS4264</name>
</gene>
<dbReference type="InterPro" id="IPR002557">
    <property type="entry name" value="Chitin-bd_dom"/>
</dbReference>
<evidence type="ECO:0000256" key="6">
    <source>
        <dbReference type="PROSITE-ProRule" id="PRU00302"/>
    </source>
</evidence>
<dbReference type="GO" id="GO:0032991">
    <property type="term" value="C:protein-containing complex"/>
    <property type="evidence" value="ECO:0007669"/>
    <property type="project" value="UniProtKB-ARBA"/>
</dbReference>
<proteinExistence type="predicted"/>
<keyword evidence="5" id="KW-0325">Glycoprotein</keyword>
<dbReference type="Pfam" id="PF00084">
    <property type="entry name" value="Sushi"/>
    <property type="match status" value="1"/>
</dbReference>
<dbReference type="CDD" id="cd01450">
    <property type="entry name" value="vWFA_subfamily_ECM"/>
    <property type="match status" value="1"/>
</dbReference>
<feature type="domain" description="Sushi" evidence="9">
    <location>
        <begin position="279"/>
        <end position="345"/>
    </location>
</feature>
<evidence type="ECO:0000313" key="11">
    <source>
        <dbReference type="EMBL" id="CAD7590707.1"/>
    </source>
</evidence>
<dbReference type="PANTHER" id="PTHR23301">
    <property type="entry name" value="CHITIN BINDING PERITROPHIN-A"/>
    <property type="match status" value="1"/>
</dbReference>
<name>A0A7R9JX46_TIMGE</name>
<dbReference type="InterPro" id="IPR002035">
    <property type="entry name" value="VWF_A"/>
</dbReference>
<dbReference type="PROSITE" id="PS50923">
    <property type="entry name" value="SUSHI"/>
    <property type="match status" value="1"/>
</dbReference>
<evidence type="ECO:0000259" key="9">
    <source>
        <dbReference type="PROSITE" id="PS50923"/>
    </source>
</evidence>
<evidence type="ECO:0000256" key="5">
    <source>
        <dbReference type="ARBA" id="ARBA00023180"/>
    </source>
</evidence>
<feature type="domain" description="Chitin-binding type-2" evidence="10">
    <location>
        <begin position="99"/>
        <end position="155"/>
    </location>
</feature>
<dbReference type="InterPro" id="IPR036465">
    <property type="entry name" value="vWFA_dom_sf"/>
</dbReference>
<keyword evidence="3" id="KW-0677">Repeat</keyword>
<dbReference type="SUPFAM" id="SSF57535">
    <property type="entry name" value="Complement control module/SCR domain"/>
    <property type="match status" value="1"/>
</dbReference>
<dbReference type="SMART" id="SM00494">
    <property type="entry name" value="ChtBD2"/>
    <property type="match status" value="2"/>
</dbReference>
<organism evidence="11">
    <name type="scientific">Timema genevievae</name>
    <name type="common">Walking stick</name>
    <dbReference type="NCBI Taxonomy" id="629358"/>
    <lineage>
        <taxon>Eukaryota</taxon>
        <taxon>Metazoa</taxon>
        <taxon>Ecdysozoa</taxon>
        <taxon>Arthropoda</taxon>
        <taxon>Hexapoda</taxon>
        <taxon>Insecta</taxon>
        <taxon>Pterygota</taxon>
        <taxon>Neoptera</taxon>
        <taxon>Polyneoptera</taxon>
        <taxon>Phasmatodea</taxon>
        <taxon>Timematodea</taxon>
        <taxon>Timematoidea</taxon>
        <taxon>Timematidae</taxon>
        <taxon>Timema</taxon>
    </lineage>
</organism>
<accession>A0A7R9JX46</accession>
<dbReference type="PROSITE" id="PS50940">
    <property type="entry name" value="CHIT_BIND_II"/>
    <property type="match status" value="2"/>
</dbReference>
<dbReference type="SUPFAM" id="SSF57625">
    <property type="entry name" value="Invertebrate chitin-binding proteins"/>
    <property type="match status" value="2"/>
</dbReference>
<protein>
    <submittedName>
        <fullName evidence="11">Uncharacterized protein</fullName>
    </submittedName>
</protein>
<dbReference type="AlphaFoldDB" id="A0A7R9JX46"/>
<evidence type="ECO:0000259" key="10">
    <source>
        <dbReference type="PROSITE" id="PS50940"/>
    </source>
</evidence>
<dbReference type="Gene3D" id="2.170.140.10">
    <property type="entry name" value="Chitin binding domain"/>
    <property type="match status" value="2"/>
</dbReference>
<evidence type="ECO:0000256" key="1">
    <source>
        <dbReference type="ARBA" id="ARBA00022669"/>
    </source>
</evidence>
<dbReference type="PANTHER" id="PTHR23301:SF0">
    <property type="entry name" value="CHITIN-BINDING TYPE-2 DOMAIN-CONTAINING PROTEIN-RELATED"/>
    <property type="match status" value="1"/>
</dbReference>